<dbReference type="Proteomes" id="UP000284178">
    <property type="component" value="Unassembled WGS sequence"/>
</dbReference>
<accession>A0A412G691</accession>
<keyword evidence="1" id="KW-0472">Membrane</keyword>
<feature type="transmembrane region" description="Helical" evidence="1">
    <location>
        <begin position="54"/>
        <end position="75"/>
    </location>
</feature>
<dbReference type="Pfam" id="PF11457">
    <property type="entry name" value="DUF3021"/>
    <property type="match status" value="1"/>
</dbReference>
<dbReference type="AlphaFoldDB" id="A0A412G691"/>
<keyword evidence="3" id="KW-1185">Reference proteome</keyword>
<name>A0A412G691_9FIRM</name>
<gene>
    <name evidence="2" type="ORF">DWY25_00310</name>
</gene>
<dbReference type="RefSeq" id="WP_117892239.1">
    <property type="nucleotide sequence ID" value="NZ_CABJCV010000001.1"/>
</dbReference>
<dbReference type="InterPro" id="IPR021560">
    <property type="entry name" value="DUF3021"/>
</dbReference>
<evidence type="ECO:0000256" key="1">
    <source>
        <dbReference type="SAM" id="Phobius"/>
    </source>
</evidence>
<dbReference type="GeneID" id="83013854"/>
<sequence length="153" mass="17189">MKKKMILTGLFGALAGVALSTLITLAISLMHNNGHYYAVVPELIAFCGSEVSAMFLQTLCSMLYGAIWATASQIWSIESWSLLKQTLVHLIVCSSGTLPIAYFMWWMPHTLIGFGCYFGLFFAIYAAIWLIEYSLMKRRVNLLNRQLKAHNQA</sequence>
<evidence type="ECO:0000313" key="3">
    <source>
        <dbReference type="Proteomes" id="UP000284178"/>
    </source>
</evidence>
<feature type="transmembrane region" description="Helical" evidence="1">
    <location>
        <begin position="87"/>
        <end position="105"/>
    </location>
</feature>
<protein>
    <submittedName>
        <fullName evidence="2">DUF3021 domain-containing protein</fullName>
    </submittedName>
</protein>
<proteinExistence type="predicted"/>
<organism evidence="2 3">
    <name type="scientific">Holdemania filiformis</name>
    <dbReference type="NCBI Taxonomy" id="61171"/>
    <lineage>
        <taxon>Bacteria</taxon>
        <taxon>Bacillati</taxon>
        <taxon>Bacillota</taxon>
        <taxon>Erysipelotrichia</taxon>
        <taxon>Erysipelotrichales</taxon>
        <taxon>Erysipelotrichaceae</taxon>
        <taxon>Holdemania</taxon>
    </lineage>
</organism>
<dbReference type="EMBL" id="QRUP01000001">
    <property type="protein sequence ID" value="RGR76769.1"/>
    <property type="molecule type" value="Genomic_DNA"/>
</dbReference>
<reference evidence="2 3" key="1">
    <citation type="submission" date="2018-08" db="EMBL/GenBank/DDBJ databases">
        <title>A genome reference for cultivated species of the human gut microbiota.</title>
        <authorList>
            <person name="Zou Y."/>
            <person name="Xue W."/>
            <person name="Luo G."/>
        </authorList>
    </citation>
    <scope>NUCLEOTIDE SEQUENCE [LARGE SCALE GENOMIC DNA]</scope>
    <source>
        <strain evidence="2 3">AF24-29</strain>
    </source>
</reference>
<keyword evidence="1" id="KW-1133">Transmembrane helix</keyword>
<evidence type="ECO:0000313" key="2">
    <source>
        <dbReference type="EMBL" id="RGR76769.1"/>
    </source>
</evidence>
<feature type="transmembrane region" description="Helical" evidence="1">
    <location>
        <begin position="111"/>
        <end position="131"/>
    </location>
</feature>
<keyword evidence="1" id="KW-0812">Transmembrane</keyword>
<comment type="caution">
    <text evidence="2">The sequence shown here is derived from an EMBL/GenBank/DDBJ whole genome shotgun (WGS) entry which is preliminary data.</text>
</comment>